<dbReference type="EMBL" id="VIWP01000012">
    <property type="protein sequence ID" value="TWF47387.1"/>
    <property type="molecule type" value="Genomic_DNA"/>
</dbReference>
<sequence length="203" mass="21898">MSSKNGPLRVGIGGPVGSGKTALTEKLCKAMRDRYSVAVVTNDIYTKEDAEALVRMQALPSERVVGVETGGCPHTAIREDASLNLQAIADLNRRFPELDIIFIESGGDNLSATFSPDLADLTIYVISVCQGEEIPRKGGPAITRSDLLIINKMDLAPHVGADLDVMEHDAKRMRADRPFIFSDMKRGDGVASVIEFLQVQGGL</sequence>
<dbReference type="PANTHER" id="PTHR31715">
    <property type="entry name" value="UREASE ACCESSORY PROTEIN G"/>
    <property type="match status" value="1"/>
</dbReference>
<dbReference type="Proteomes" id="UP000320653">
    <property type="component" value="Unassembled WGS sequence"/>
</dbReference>
<accession>A0A561QAL5</accession>
<comment type="similarity">
    <text evidence="1 6">Belongs to the SIMIBI class G3E GTPase family. UreG subfamily.</text>
</comment>
<comment type="function">
    <text evidence="6">Facilitates the functional incorporation of the urease nickel metallocenter. This process requires GTP hydrolysis, probably effectuated by UreG.</text>
</comment>
<dbReference type="PANTHER" id="PTHR31715:SF0">
    <property type="entry name" value="UREASE ACCESSORY PROTEIN G"/>
    <property type="match status" value="1"/>
</dbReference>
<dbReference type="InterPro" id="IPR003495">
    <property type="entry name" value="CobW/HypB/UreG_nucleotide-bd"/>
</dbReference>
<organism evidence="8 9">
    <name type="scientific">Neorhizobium alkalisoli</name>
    <dbReference type="NCBI Taxonomy" id="528178"/>
    <lineage>
        <taxon>Bacteria</taxon>
        <taxon>Pseudomonadati</taxon>
        <taxon>Pseudomonadota</taxon>
        <taxon>Alphaproteobacteria</taxon>
        <taxon>Hyphomicrobiales</taxon>
        <taxon>Rhizobiaceae</taxon>
        <taxon>Rhizobium/Agrobacterium group</taxon>
        <taxon>Neorhizobium</taxon>
    </lineage>
</organism>
<dbReference type="GO" id="GO:0043419">
    <property type="term" value="P:urea catabolic process"/>
    <property type="evidence" value="ECO:0007669"/>
    <property type="project" value="InterPro"/>
</dbReference>
<evidence type="ECO:0000256" key="5">
    <source>
        <dbReference type="ARBA" id="ARBA00023186"/>
    </source>
</evidence>
<feature type="domain" description="CobW/HypB/UreG nucleotide-binding" evidence="7">
    <location>
        <begin position="10"/>
        <end position="180"/>
    </location>
</feature>
<keyword evidence="3 6" id="KW-0996">Nickel insertion</keyword>
<evidence type="ECO:0000256" key="6">
    <source>
        <dbReference type="HAMAP-Rule" id="MF_01389"/>
    </source>
</evidence>
<protein>
    <recommendedName>
        <fullName evidence="6">Urease accessory protein UreG</fullName>
    </recommendedName>
</protein>
<dbReference type="GO" id="GO:0016151">
    <property type="term" value="F:nickel cation binding"/>
    <property type="evidence" value="ECO:0007669"/>
    <property type="project" value="UniProtKB-UniRule"/>
</dbReference>
<evidence type="ECO:0000256" key="2">
    <source>
        <dbReference type="ARBA" id="ARBA00022741"/>
    </source>
</evidence>
<dbReference type="FunFam" id="3.40.50.300:FF:000208">
    <property type="entry name" value="Urease accessory protein UreG"/>
    <property type="match status" value="1"/>
</dbReference>
<feature type="binding site" evidence="6">
    <location>
        <begin position="14"/>
        <end position="21"/>
    </location>
    <ligand>
        <name>GTP</name>
        <dbReference type="ChEBI" id="CHEBI:37565"/>
    </ligand>
</feature>
<dbReference type="NCBIfam" id="TIGR00101">
    <property type="entry name" value="ureG"/>
    <property type="match status" value="1"/>
</dbReference>
<dbReference type="AlphaFoldDB" id="A0A561QAL5"/>
<dbReference type="GO" id="GO:0003924">
    <property type="term" value="F:GTPase activity"/>
    <property type="evidence" value="ECO:0007669"/>
    <property type="project" value="InterPro"/>
</dbReference>
<dbReference type="PIRSF" id="PIRSF005624">
    <property type="entry name" value="Ni-bind_GTPase"/>
    <property type="match status" value="1"/>
</dbReference>
<dbReference type="HAMAP" id="MF_01389">
    <property type="entry name" value="UreG"/>
    <property type="match status" value="1"/>
</dbReference>
<keyword evidence="4 6" id="KW-0342">GTP-binding</keyword>
<dbReference type="CDD" id="cd05540">
    <property type="entry name" value="UreG"/>
    <property type="match status" value="1"/>
</dbReference>
<dbReference type="GO" id="GO:0005737">
    <property type="term" value="C:cytoplasm"/>
    <property type="evidence" value="ECO:0007669"/>
    <property type="project" value="UniProtKB-SubCell"/>
</dbReference>
<keyword evidence="6" id="KW-0963">Cytoplasm</keyword>
<keyword evidence="5 6" id="KW-0143">Chaperone</keyword>
<comment type="caution">
    <text evidence="8">The sequence shown here is derived from an EMBL/GenBank/DDBJ whole genome shotgun (WGS) entry which is preliminary data.</text>
</comment>
<keyword evidence="2 6" id="KW-0547">Nucleotide-binding</keyword>
<dbReference type="Pfam" id="PF02492">
    <property type="entry name" value="cobW"/>
    <property type="match status" value="1"/>
</dbReference>
<dbReference type="GO" id="GO:0005525">
    <property type="term" value="F:GTP binding"/>
    <property type="evidence" value="ECO:0007669"/>
    <property type="project" value="UniProtKB-KW"/>
</dbReference>
<keyword evidence="9" id="KW-1185">Reference proteome</keyword>
<proteinExistence type="inferred from homology"/>
<dbReference type="InterPro" id="IPR004400">
    <property type="entry name" value="UreG"/>
</dbReference>
<dbReference type="Gene3D" id="3.40.50.300">
    <property type="entry name" value="P-loop containing nucleotide triphosphate hydrolases"/>
    <property type="match status" value="1"/>
</dbReference>
<comment type="subunit">
    <text evidence="6">Homodimer. UreD, UreF and UreG form a complex that acts as a GTP-hydrolysis-dependent molecular chaperone, activating the urease apoprotein by helping to assemble the nickel containing metallocenter of UreC. The UreE protein probably delivers the nickel.</text>
</comment>
<evidence type="ECO:0000256" key="1">
    <source>
        <dbReference type="ARBA" id="ARBA00005732"/>
    </source>
</evidence>
<name>A0A561QAL5_9HYPH</name>
<dbReference type="InterPro" id="IPR027417">
    <property type="entry name" value="P-loop_NTPase"/>
</dbReference>
<evidence type="ECO:0000259" key="7">
    <source>
        <dbReference type="Pfam" id="PF02492"/>
    </source>
</evidence>
<dbReference type="RefSeq" id="WP_145642602.1">
    <property type="nucleotide sequence ID" value="NZ_VIWP01000012.1"/>
</dbReference>
<reference evidence="8 9" key="1">
    <citation type="submission" date="2019-06" db="EMBL/GenBank/DDBJ databases">
        <title>Sorghum-associated microbial communities from plants grown in Nebraska, USA.</title>
        <authorList>
            <person name="Schachtman D."/>
        </authorList>
    </citation>
    <scope>NUCLEOTIDE SEQUENCE [LARGE SCALE GENOMIC DNA]</scope>
    <source>
        <strain evidence="8 9">1225</strain>
    </source>
</reference>
<dbReference type="SUPFAM" id="SSF52540">
    <property type="entry name" value="P-loop containing nucleoside triphosphate hydrolases"/>
    <property type="match status" value="1"/>
</dbReference>
<evidence type="ECO:0000313" key="9">
    <source>
        <dbReference type="Proteomes" id="UP000320653"/>
    </source>
</evidence>
<evidence type="ECO:0000256" key="3">
    <source>
        <dbReference type="ARBA" id="ARBA00022988"/>
    </source>
</evidence>
<evidence type="ECO:0000313" key="8">
    <source>
        <dbReference type="EMBL" id="TWF47387.1"/>
    </source>
</evidence>
<gene>
    <name evidence="6" type="primary">ureG</name>
    <name evidence="8" type="ORF">FHW37_11225</name>
</gene>
<dbReference type="OrthoDB" id="9802035at2"/>
<comment type="subcellular location">
    <subcellularLocation>
        <location evidence="6">Cytoplasm</location>
    </subcellularLocation>
</comment>
<evidence type="ECO:0000256" key="4">
    <source>
        <dbReference type="ARBA" id="ARBA00023134"/>
    </source>
</evidence>